<dbReference type="OrthoDB" id="2379772at2"/>
<evidence type="ECO:0000313" key="3">
    <source>
        <dbReference type="EMBL" id="GEL23124.1"/>
    </source>
</evidence>
<dbReference type="Proteomes" id="UP000321685">
    <property type="component" value="Unassembled WGS sequence"/>
</dbReference>
<evidence type="ECO:0000259" key="2">
    <source>
        <dbReference type="PROSITE" id="PS51644"/>
    </source>
</evidence>
<dbReference type="CDD" id="cd10146">
    <property type="entry name" value="LabA_like_C"/>
    <property type="match status" value="2"/>
</dbReference>
<name>A0A511DH86_9PSEU</name>
<dbReference type="CDD" id="cd11297">
    <property type="entry name" value="PIN_LabA-like_N_1"/>
    <property type="match status" value="1"/>
</dbReference>
<dbReference type="PANTHER" id="PTHR35811:SF1">
    <property type="entry name" value="HTH OST-TYPE DOMAIN-CONTAINING PROTEIN"/>
    <property type="match status" value="1"/>
</dbReference>
<protein>
    <recommendedName>
        <fullName evidence="2">HTH OST-type domain-containing protein</fullName>
    </recommendedName>
</protein>
<dbReference type="PANTHER" id="PTHR35811">
    <property type="entry name" value="SLR1870 PROTEIN"/>
    <property type="match status" value="1"/>
</dbReference>
<keyword evidence="4" id="KW-1185">Reference proteome</keyword>
<dbReference type="EMBL" id="BJVJ01000015">
    <property type="protein sequence ID" value="GEL23124.1"/>
    <property type="molecule type" value="Genomic_DNA"/>
</dbReference>
<dbReference type="GO" id="GO:0004540">
    <property type="term" value="F:RNA nuclease activity"/>
    <property type="evidence" value="ECO:0007669"/>
    <property type="project" value="InterPro"/>
</dbReference>
<dbReference type="Pfam" id="PF01936">
    <property type="entry name" value="NYN"/>
    <property type="match status" value="1"/>
</dbReference>
<dbReference type="PROSITE" id="PS51644">
    <property type="entry name" value="HTH_OST"/>
    <property type="match status" value="2"/>
</dbReference>
<evidence type="ECO:0000313" key="4">
    <source>
        <dbReference type="Proteomes" id="UP000321685"/>
    </source>
</evidence>
<dbReference type="InterPro" id="IPR021139">
    <property type="entry name" value="NYN"/>
</dbReference>
<feature type="domain" description="HTH OST-type" evidence="2">
    <location>
        <begin position="287"/>
        <end position="363"/>
    </location>
</feature>
<dbReference type="Pfam" id="PF12872">
    <property type="entry name" value="OST-HTH"/>
    <property type="match status" value="2"/>
</dbReference>
<sequence>MINDDERIALFLDYENLAIGAREGLGVSPFDFGPIADALAERGRVVSRRAYADWSYFDEDRRLLARAQVELIEIPQRLGGSRKNAADIKLAVDAIELAYERGFVTTFAIGTGDSDFTPLVHKLREMDKRVIGIGVQSSTSALLPPACDEFLFYDRLPGVDAHPPVRRSRRREPVAATRAPDPVVVVTEPDPPPEPVLDEPVATTDGDVGRLVASTLAGLQRHADGPVPASRLKRAILRKDPTFDEGDHGFRGFGELLRHLEAERVVELRQGSAQGDPEVAFPQDGSADDDAFALLVDVVRGLAGRDGVQLSGLKDQMRKRVPDFSEKRHGFNSFLSFAKAARARGLVAMEWDDDLADHRLSLR</sequence>
<dbReference type="AlphaFoldDB" id="A0A511DH86"/>
<gene>
    <name evidence="3" type="ORF">PSU4_20780</name>
</gene>
<comment type="caution">
    <text evidence="3">The sequence shown here is derived from an EMBL/GenBank/DDBJ whole genome shotgun (WGS) entry which is preliminary data.</text>
</comment>
<accession>A0A511DH86</accession>
<organism evidence="3 4">
    <name type="scientific">Pseudonocardia sulfidoxydans NBRC 16205</name>
    <dbReference type="NCBI Taxonomy" id="1223511"/>
    <lineage>
        <taxon>Bacteria</taxon>
        <taxon>Bacillati</taxon>
        <taxon>Actinomycetota</taxon>
        <taxon>Actinomycetes</taxon>
        <taxon>Pseudonocardiales</taxon>
        <taxon>Pseudonocardiaceae</taxon>
        <taxon>Pseudonocardia</taxon>
    </lineage>
</organism>
<feature type="region of interest" description="Disordered" evidence="1">
    <location>
        <begin position="183"/>
        <end position="203"/>
    </location>
</feature>
<feature type="domain" description="HTH OST-type" evidence="2">
    <location>
        <begin position="204"/>
        <end position="284"/>
    </location>
</feature>
<dbReference type="InterPro" id="IPR025605">
    <property type="entry name" value="OST-HTH/LOTUS_dom"/>
</dbReference>
<dbReference type="RefSeq" id="WP_147105606.1">
    <property type="nucleotide sequence ID" value="NZ_BJVJ01000015.1"/>
</dbReference>
<proteinExistence type="predicted"/>
<evidence type="ECO:0000256" key="1">
    <source>
        <dbReference type="SAM" id="MobiDB-lite"/>
    </source>
</evidence>
<dbReference type="Gene3D" id="3.40.50.1010">
    <property type="entry name" value="5'-nuclease"/>
    <property type="match status" value="1"/>
</dbReference>
<reference evidence="3 4" key="1">
    <citation type="submission" date="2019-07" db="EMBL/GenBank/DDBJ databases">
        <title>Whole genome shotgun sequence of Pseudonocardia sulfidoxydans NBRC 16205.</title>
        <authorList>
            <person name="Hosoyama A."/>
            <person name="Uohara A."/>
            <person name="Ohji S."/>
            <person name="Ichikawa N."/>
        </authorList>
    </citation>
    <scope>NUCLEOTIDE SEQUENCE [LARGE SCALE GENOMIC DNA]</scope>
    <source>
        <strain evidence="3 4">NBRC 16205</strain>
    </source>
</reference>